<gene>
    <name evidence="6" type="primary">mazG</name>
    <name evidence="6" type="ORF">IAC68_00400</name>
</gene>
<reference evidence="6" key="2">
    <citation type="journal article" date="2021" name="PeerJ">
        <title>Extensive microbial diversity within the chicken gut microbiome revealed by metagenomics and culture.</title>
        <authorList>
            <person name="Gilroy R."/>
            <person name="Ravi A."/>
            <person name="Getino M."/>
            <person name="Pursley I."/>
            <person name="Horton D.L."/>
            <person name="Alikhan N.F."/>
            <person name="Baker D."/>
            <person name="Gharbi K."/>
            <person name="Hall N."/>
            <person name="Watson M."/>
            <person name="Adriaenssens E.M."/>
            <person name="Foster-Nyarko E."/>
            <person name="Jarju S."/>
            <person name="Secka A."/>
            <person name="Antonio M."/>
            <person name="Oren A."/>
            <person name="Chaudhuri R.R."/>
            <person name="La Ragione R."/>
            <person name="Hildebrand F."/>
            <person name="Pallen M.J."/>
        </authorList>
    </citation>
    <scope>NUCLEOTIDE SEQUENCE</scope>
    <source>
        <strain evidence="6">15467</strain>
    </source>
</reference>
<evidence type="ECO:0000313" key="7">
    <source>
        <dbReference type="Proteomes" id="UP000823635"/>
    </source>
</evidence>
<dbReference type="NCBIfam" id="NF007113">
    <property type="entry name" value="PRK09562.1"/>
    <property type="match status" value="1"/>
</dbReference>
<dbReference type="GO" id="GO:0046061">
    <property type="term" value="P:dATP catabolic process"/>
    <property type="evidence" value="ECO:0007669"/>
    <property type="project" value="TreeGrafter"/>
</dbReference>
<dbReference type="FunFam" id="1.10.287.1080:FF:000001">
    <property type="entry name" value="Nucleoside triphosphate pyrophosphohydrolase"/>
    <property type="match status" value="1"/>
</dbReference>
<proteinExistence type="inferred from homology"/>
<evidence type="ECO:0000313" key="6">
    <source>
        <dbReference type="EMBL" id="MBO8428380.1"/>
    </source>
</evidence>
<dbReference type="SUPFAM" id="SSF101386">
    <property type="entry name" value="all-alpha NTP pyrophosphatases"/>
    <property type="match status" value="2"/>
</dbReference>
<dbReference type="PANTHER" id="PTHR30522:SF0">
    <property type="entry name" value="NUCLEOSIDE TRIPHOSPHATE PYROPHOSPHOHYDROLASE"/>
    <property type="match status" value="1"/>
</dbReference>
<comment type="similarity">
    <text evidence="2">Belongs to the nucleoside triphosphate pyrophosphohydrolase family.</text>
</comment>
<dbReference type="GO" id="GO:0046052">
    <property type="term" value="P:UTP catabolic process"/>
    <property type="evidence" value="ECO:0007669"/>
    <property type="project" value="TreeGrafter"/>
</dbReference>
<accession>A0A9D9DLN9</accession>
<dbReference type="NCBIfam" id="TIGR00444">
    <property type="entry name" value="mazG"/>
    <property type="match status" value="1"/>
</dbReference>
<protein>
    <recommendedName>
        <fullName evidence="4">Nucleoside triphosphate pyrophosphohydrolase</fullName>
        <ecNumber evidence="3">3.6.1.8</ecNumber>
    </recommendedName>
</protein>
<dbReference type="InterPro" id="IPR048011">
    <property type="entry name" value="NTP-PPase_MazG-like_C"/>
</dbReference>
<dbReference type="GO" id="GO:0047693">
    <property type="term" value="F:ATP diphosphatase activity"/>
    <property type="evidence" value="ECO:0007669"/>
    <property type="project" value="UniProtKB-EC"/>
</dbReference>
<dbReference type="EC" id="3.6.1.8" evidence="3"/>
<dbReference type="Pfam" id="PF03819">
    <property type="entry name" value="MazG"/>
    <property type="match status" value="1"/>
</dbReference>
<evidence type="ECO:0000256" key="1">
    <source>
        <dbReference type="ARBA" id="ARBA00052141"/>
    </source>
</evidence>
<dbReference type="CDD" id="cd11528">
    <property type="entry name" value="NTP-PPase_MazG_Nterm"/>
    <property type="match status" value="1"/>
</dbReference>
<dbReference type="InterPro" id="IPR048015">
    <property type="entry name" value="NTP-PPase_MazG-like_N"/>
</dbReference>
<evidence type="ECO:0000256" key="4">
    <source>
        <dbReference type="ARBA" id="ARBA00074799"/>
    </source>
</evidence>
<dbReference type="InterPro" id="IPR011551">
    <property type="entry name" value="NTP_PyrPHydrolase_MazG"/>
</dbReference>
<dbReference type="PANTHER" id="PTHR30522">
    <property type="entry name" value="NUCLEOSIDE TRIPHOSPHATE PYROPHOSPHOHYDROLASE"/>
    <property type="match status" value="1"/>
</dbReference>
<dbReference type="GO" id="GO:0006203">
    <property type="term" value="P:dGTP catabolic process"/>
    <property type="evidence" value="ECO:0007669"/>
    <property type="project" value="TreeGrafter"/>
</dbReference>
<dbReference type="GO" id="GO:0046081">
    <property type="term" value="P:dUTP catabolic process"/>
    <property type="evidence" value="ECO:0007669"/>
    <property type="project" value="TreeGrafter"/>
</dbReference>
<evidence type="ECO:0000256" key="2">
    <source>
        <dbReference type="ARBA" id="ARBA00061115"/>
    </source>
</evidence>
<reference evidence="6" key="1">
    <citation type="submission" date="2020-10" db="EMBL/GenBank/DDBJ databases">
        <authorList>
            <person name="Gilroy R."/>
        </authorList>
    </citation>
    <scope>NUCLEOTIDE SEQUENCE</scope>
    <source>
        <strain evidence="6">15467</strain>
    </source>
</reference>
<dbReference type="EMBL" id="JADINB010000009">
    <property type="protein sequence ID" value="MBO8428380.1"/>
    <property type="molecule type" value="Genomic_DNA"/>
</dbReference>
<dbReference type="Gene3D" id="1.10.287.1080">
    <property type="entry name" value="MazG-like"/>
    <property type="match status" value="2"/>
</dbReference>
<evidence type="ECO:0000259" key="5">
    <source>
        <dbReference type="Pfam" id="PF03819"/>
    </source>
</evidence>
<dbReference type="AlphaFoldDB" id="A0A9D9DLN9"/>
<dbReference type="CDD" id="cd11529">
    <property type="entry name" value="NTP-PPase_MazG_Cterm"/>
    <property type="match status" value="1"/>
</dbReference>
<evidence type="ECO:0000256" key="3">
    <source>
        <dbReference type="ARBA" id="ARBA00066372"/>
    </source>
</evidence>
<dbReference type="FunFam" id="1.10.287.1080:FF:000003">
    <property type="entry name" value="Nucleoside triphosphate pyrophosphohydrolase"/>
    <property type="match status" value="1"/>
</dbReference>
<dbReference type="GO" id="GO:0006950">
    <property type="term" value="P:response to stress"/>
    <property type="evidence" value="ECO:0007669"/>
    <property type="project" value="UniProtKB-ARBA"/>
</dbReference>
<feature type="domain" description="NTP pyrophosphohydrolase MazG-like" evidence="5">
    <location>
        <begin position="34"/>
        <end position="106"/>
    </location>
</feature>
<keyword evidence="6" id="KW-0378">Hydrolase</keyword>
<name>A0A9D9DLN9_9BACT</name>
<dbReference type="GO" id="GO:0046076">
    <property type="term" value="P:dTTP catabolic process"/>
    <property type="evidence" value="ECO:0007669"/>
    <property type="project" value="TreeGrafter"/>
</dbReference>
<comment type="caution">
    <text evidence="6">The sequence shown here is derived from an EMBL/GenBank/DDBJ whole genome shotgun (WGS) entry which is preliminary data.</text>
</comment>
<organism evidence="6 7">
    <name type="scientific">Candidatus Egerieousia excrementavium</name>
    <dbReference type="NCBI Taxonomy" id="2840778"/>
    <lineage>
        <taxon>Bacteria</taxon>
        <taxon>Pseudomonadati</taxon>
        <taxon>Bacteroidota</taxon>
        <taxon>Bacteroidia</taxon>
        <taxon>Bacteroidales</taxon>
        <taxon>Candidatus Egerieousia</taxon>
    </lineage>
</organism>
<dbReference type="GO" id="GO:0046047">
    <property type="term" value="P:TTP catabolic process"/>
    <property type="evidence" value="ECO:0007669"/>
    <property type="project" value="TreeGrafter"/>
</dbReference>
<dbReference type="Proteomes" id="UP000823635">
    <property type="component" value="Unassembled WGS sequence"/>
</dbReference>
<comment type="catalytic activity">
    <reaction evidence="1">
        <text>ATP + H2O = AMP + diphosphate + H(+)</text>
        <dbReference type="Rhea" id="RHEA:14245"/>
        <dbReference type="ChEBI" id="CHEBI:15377"/>
        <dbReference type="ChEBI" id="CHEBI:15378"/>
        <dbReference type="ChEBI" id="CHEBI:30616"/>
        <dbReference type="ChEBI" id="CHEBI:33019"/>
        <dbReference type="ChEBI" id="CHEBI:456215"/>
        <dbReference type="EC" id="3.6.1.8"/>
    </reaction>
</comment>
<sequence length="274" mass="31827">MDKKELRKREADAFLHLLDIMDELREKCPWDRKQTIESLRPQTIEETFELSDAIMHNDMHNIMKELGDVLLHVVFYSRIGEEKGAFNIADVIESLCAKLVYRHPHVYAATEVNGAEQVVRNWEQLKTKEKDGNKTVLGGVPESLPSIIKAYRMQDKARAVGFDWEEKEQVWDKVQEEMQEFRQELEALKESGGGDGCRSRAEGELGDLLFSIINAARLYDLNPDTALEMTNKKFRDRFTYLESKTIRQGLSLNDMTLGQMNELWEESKRMEHND</sequence>
<dbReference type="InterPro" id="IPR004518">
    <property type="entry name" value="MazG-like_dom"/>
</dbReference>